<feature type="chain" id="PRO_5016426435" description="Secreted protein" evidence="2">
    <location>
        <begin position="24"/>
        <end position="74"/>
    </location>
</feature>
<organism evidence="3 4">
    <name type="scientific">Aspergillus neoniger (strain CBS 115656)</name>
    <dbReference type="NCBI Taxonomy" id="1448310"/>
    <lineage>
        <taxon>Eukaryota</taxon>
        <taxon>Fungi</taxon>
        <taxon>Dikarya</taxon>
        <taxon>Ascomycota</taxon>
        <taxon>Pezizomycotina</taxon>
        <taxon>Eurotiomycetes</taxon>
        <taxon>Eurotiomycetidae</taxon>
        <taxon>Eurotiales</taxon>
        <taxon>Aspergillaceae</taxon>
        <taxon>Aspergillus</taxon>
        <taxon>Aspergillus subgen. Circumdati</taxon>
    </lineage>
</organism>
<evidence type="ECO:0000313" key="3">
    <source>
        <dbReference type="EMBL" id="PYH34022.1"/>
    </source>
</evidence>
<name>A0A318ZCQ7_ASPNB</name>
<proteinExistence type="predicted"/>
<dbReference type="AlphaFoldDB" id="A0A318ZCQ7"/>
<evidence type="ECO:0000256" key="2">
    <source>
        <dbReference type="SAM" id="SignalP"/>
    </source>
</evidence>
<feature type="signal peptide" evidence="2">
    <location>
        <begin position="1"/>
        <end position="23"/>
    </location>
</feature>
<reference evidence="3" key="1">
    <citation type="submission" date="2016-12" db="EMBL/GenBank/DDBJ databases">
        <title>The genomes of Aspergillus section Nigri reveals drivers in fungal speciation.</title>
        <authorList>
            <consortium name="DOE Joint Genome Institute"/>
            <person name="Vesth T.C."/>
            <person name="Nybo J."/>
            <person name="Theobald S."/>
            <person name="Brandl J."/>
            <person name="Frisvad J.C."/>
            <person name="Nielsen K.F."/>
            <person name="Lyhne E.K."/>
            <person name="Kogle M.E."/>
            <person name="Kuo A."/>
            <person name="Riley R."/>
            <person name="Clum A."/>
            <person name="Nolan M."/>
            <person name="Lipzen A."/>
            <person name="Salamov A."/>
            <person name="Henrissat B."/>
            <person name="Wiebenga A."/>
            <person name="De Vries R.P."/>
            <person name="Grigoriev I.V."/>
            <person name="Mortensen U.H."/>
            <person name="Andersen M.R."/>
            <person name="Baker S.E."/>
        </authorList>
    </citation>
    <scope>NUCLEOTIDE SEQUENCE [LARGE SCALE GENOMIC DNA]</scope>
    <source>
        <strain evidence="3">CBS 115656</strain>
    </source>
</reference>
<gene>
    <name evidence="3" type="ORF">BO87DRAFT_60597</name>
</gene>
<dbReference type="RefSeq" id="XP_025479500.1">
    <property type="nucleotide sequence ID" value="XM_025629420.1"/>
</dbReference>
<evidence type="ECO:0000313" key="4">
    <source>
        <dbReference type="Proteomes" id="UP000247647"/>
    </source>
</evidence>
<evidence type="ECO:0000256" key="1">
    <source>
        <dbReference type="SAM" id="MobiDB-lite"/>
    </source>
</evidence>
<dbReference type="Proteomes" id="UP000247647">
    <property type="component" value="Unassembled WGS sequence"/>
</dbReference>
<dbReference type="EMBL" id="KZ821461">
    <property type="protein sequence ID" value="PYH34022.1"/>
    <property type="molecule type" value="Genomic_DNA"/>
</dbReference>
<keyword evidence="4" id="KW-1185">Reference proteome</keyword>
<evidence type="ECO:0008006" key="5">
    <source>
        <dbReference type="Google" id="ProtNLM"/>
    </source>
</evidence>
<keyword evidence="2" id="KW-0732">Signal</keyword>
<feature type="region of interest" description="Disordered" evidence="1">
    <location>
        <begin position="52"/>
        <end position="74"/>
    </location>
</feature>
<dbReference type="GeneID" id="37131876"/>
<accession>A0A318ZCQ7</accession>
<sequence length="74" mass="7941">MSANAPSAPLHFSFSFLFLPSRSLVLTLQSNPGSRASKQASKQFVPMPRLASPIHPSAMAKSPSQCCRKLDPVS</sequence>
<protein>
    <recommendedName>
        <fullName evidence="5">Secreted protein</fullName>
    </recommendedName>
</protein>